<name>A0A1Y2GEE8_9FUNG</name>
<evidence type="ECO:0000313" key="2">
    <source>
        <dbReference type="Proteomes" id="UP000193648"/>
    </source>
</evidence>
<organism evidence="1 2">
    <name type="scientific">Lobosporangium transversale</name>
    <dbReference type="NCBI Taxonomy" id="64571"/>
    <lineage>
        <taxon>Eukaryota</taxon>
        <taxon>Fungi</taxon>
        <taxon>Fungi incertae sedis</taxon>
        <taxon>Mucoromycota</taxon>
        <taxon>Mortierellomycotina</taxon>
        <taxon>Mortierellomycetes</taxon>
        <taxon>Mortierellales</taxon>
        <taxon>Mortierellaceae</taxon>
        <taxon>Lobosporangium</taxon>
    </lineage>
</organism>
<dbReference type="InParanoid" id="A0A1Y2GEE8"/>
<dbReference type="Proteomes" id="UP000193648">
    <property type="component" value="Unassembled WGS sequence"/>
</dbReference>
<comment type="caution">
    <text evidence="1">The sequence shown here is derived from an EMBL/GenBank/DDBJ whole genome shotgun (WGS) entry which is preliminary data.</text>
</comment>
<protein>
    <submittedName>
        <fullName evidence="1">Uncharacterized protein</fullName>
    </submittedName>
</protein>
<dbReference type="AlphaFoldDB" id="A0A1Y2GEE8"/>
<keyword evidence="2" id="KW-1185">Reference proteome</keyword>
<dbReference type="RefSeq" id="XP_021877061.1">
    <property type="nucleotide sequence ID" value="XM_022028133.1"/>
</dbReference>
<evidence type="ECO:0000313" key="1">
    <source>
        <dbReference type="EMBL" id="ORZ05487.1"/>
    </source>
</evidence>
<dbReference type="OrthoDB" id="2433063at2759"/>
<proteinExistence type="predicted"/>
<gene>
    <name evidence="1" type="ORF">BCR41DRAFT_389532</name>
</gene>
<dbReference type="GeneID" id="33569976"/>
<accession>A0A1Y2GEE8</accession>
<reference evidence="1 2" key="1">
    <citation type="submission" date="2016-07" db="EMBL/GenBank/DDBJ databases">
        <title>Pervasive Adenine N6-methylation of Active Genes in Fungi.</title>
        <authorList>
            <consortium name="DOE Joint Genome Institute"/>
            <person name="Mondo S.J."/>
            <person name="Dannebaum R.O."/>
            <person name="Kuo R.C."/>
            <person name="Labutti K."/>
            <person name="Haridas S."/>
            <person name="Kuo A."/>
            <person name="Salamov A."/>
            <person name="Ahrendt S.R."/>
            <person name="Lipzen A."/>
            <person name="Sullivan W."/>
            <person name="Andreopoulos W.B."/>
            <person name="Clum A."/>
            <person name="Lindquist E."/>
            <person name="Daum C."/>
            <person name="Ramamoorthy G.K."/>
            <person name="Gryganskyi A."/>
            <person name="Culley D."/>
            <person name="Magnuson J.K."/>
            <person name="James T.Y."/>
            <person name="O'Malley M.A."/>
            <person name="Stajich J.E."/>
            <person name="Spatafora J.W."/>
            <person name="Visel A."/>
            <person name="Grigoriev I.V."/>
        </authorList>
    </citation>
    <scope>NUCLEOTIDE SEQUENCE [LARGE SCALE GENOMIC DNA]</scope>
    <source>
        <strain evidence="1 2">NRRL 3116</strain>
    </source>
</reference>
<sequence length="243" mass="27824">MTFGLFLLKKRYTPIVRYASTELLALNVYRVDVLGTFFALIRNIYSSHRNLATAHLILGKQIEKFGSPQEPVLYLDDLSPIERIKTLVHCEDGRAKAMSVAEKAIINLKGRVEGNQRVRKQHFMTIDKDLRKSFYWGLEERKDCINSILRWYLSDDKVQLRNVHEADFQLPLTVFVDHKQTPMPLNSALKDIEKGFDNGSASSVSPAHLLRDLPRLPFPMKAFSVNTPPFLTDILPRRMGAKA</sequence>
<dbReference type="EMBL" id="MCFF01000050">
    <property type="protein sequence ID" value="ORZ05487.1"/>
    <property type="molecule type" value="Genomic_DNA"/>
</dbReference>